<comment type="caution">
    <text evidence="1">The sequence shown here is derived from an EMBL/GenBank/DDBJ whole genome shotgun (WGS) entry which is preliminary data.</text>
</comment>
<dbReference type="OrthoDB" id="9991432at2"/>
<dbReference type="EMBL" id="MOMC01000088">
    <property type="protein sequence ID" value="ONH23305.1"/>
    <property type="molecule type" value="Genomic_DNA"/>
</dbReference>
<gene>
    <name evidence="1" type="ORF">BL253_33305</name>
</gene>
<evidence type="ECO:0000313" key="2">
    <source>
        <dbReference type="Proteomes" id="UP000188929"/>
    </source>
</evidence>
<organism evidence="1 2">
    <name type="scientific">Pseudofrankia asymbiotica</name>
    <dbReference type="NCBI Taxonomy" id="1834516"/>
    <lineage>
        <taxon>Bacteria</taxon>
        <taxon>Bacillati</taxon>
        <taxon>Actinomycetota</taxon>
        <taxon>Actinomycetes</taxon>
        <taxon>Frankiales</taxon>
        <taxon>Frankiaceae</taxon>
        <taxon>Pseudofrankia</taxon>
    </lineage>
</organism>
<sequence>MPASPIQFGATIGRLRLDPPPDPEAAAAHCERLIRIPQAATSAVGDELAGWLGDDNARLLTAWRPAVLAIEDERLRRFALIALSQSLRPSSRWLVDSVKVTADPHRVPIPLAHSPRRWARQIARDYEAELAAFEAARNPARPPMSARAAPARPR</sequence>
<name>A0A1V2I390_9ACTN</name>
<dbReference type="AlphaFoldDB" id="A0A1V2I390"/>
<dbReference type="Proteomes" id="UP000188929">
    <property type="component" value="Unassembled WGS sequence"/>
</dbReference>
<accession>A0A1V2I390</accession>
<dbReference type="RefSeq" id="WP_076821657.1">
    <property type="nucleotide sequence ID" value="NZ_MOMC01000088.1"/>
</dbReference>
<protein>
    <submittedName>
        <fullName evidence="1">Uncharacterized protein</fullName>
    </submittedName>
</protein>
<proteinExistence type="predicted"/>
<keyword evidence="2" id="KW-1185">Reference proteome</keyword>
<evidence type="ECO:0000313" key="1">
    <source>
        <dbReference type="EMBL" id="ONH23305.1"/>
    </source>
</evidence>
<reference evidence="2" key="1">
    <citation type="submission" date="2016-10" db="EMBL/GenBank/DDBJ databases">
        <title>Frankia sp. NRRL B-16386 Genome sequencing.</title>
        <authorList>
            <person name="Ghodhbane-Gtari F."/>
            <person name="Swanson E."/>
            <person name="Gueddou A."/>
            <person name="Hezbri K."/>
            <person name="Ktari K."/>
            <person name="Nouioui I."/>
            <person name="Morris K."/>
            <person name="Simpson S."/>
            <person name="Abebe-Akele F."/>
            <person name="Thomas K."/>
            <person name="Gtari M."/>
            <person name="Tisa L.S."/>
        </authorList>
    </citation>
    <scope>NUCLEOTIDE SEQUENCE [LARGE SCALE GENOMIC DNA]</scope>
    <source>
        <strain evidence="2">NRRL B-16386</strain>
    </source>
</reference>
<dbReference type="STRING" id="1834516.BL253_33305"/>